<accession>A0ABR6NIW7</accession>
<dbReference type="PROSITE" id="PS51904">
    <property type="entry name" value="GLYCOSYL_HYDROL_F25_2"/>
    <property type="match status" value="1"/>
</dbReference>
<dbReference type="Pfam" id="PF01183">
    <property type="entry name" value="Glyco_hydro_25"/>
    <property type="match status" value="1"/>
</dbReference>
<dbReference type="RefSeq" id="WP_338056730.1">
    <property type="nucleotide sequence ID" value="NZ_JACHKA010000001.1"/>
</dbReference>
<sequence length="241" mass="26913">MTGRTTQHRARPRRRIKLTPLRLMVGTLLLAALIGGGATLFARHWTPSRTHFPTQGLILTAESGEINWRMARAAGADFAYILATSGAGSRDPAFDDYLAGARRNGLRYGAIHRFSLCERASGQATRFIATVPRDAAMLPPVVQLDFQPGCADRPSRDMLLAELNIFLNQIETHSAKPAILRPSHAFEARYDVAGGINRPLWLEGNFFPPDYATRRWVMWTASTYRRVDGIEGPIEWNAVRR</sequence>
<keyword evidence="2" id="KW-0472">Membrane</keyword>
<gene>
    <name evidence="3" type="ORF">HNP60_003201</name>
</gene>
<protein>
    <submittedName>
        <fullName evidence="3">Lysozyme</fullName>
    </submittedName>
</protein>
<organism evidence="3 4">
    <name type="scientific">Sphingobium lignivorans</name>
    <dbReference type="NCBI Taxonomy" id="2735886"/>
    <lineage>
        <taxon>Bacteria</taxon>
        <taxon>Pseudomonadati</taxon>
        <taxon>Pseudomonadota</taxon>
        <taxon>Alphaproteobacteria</taxon>
        <taxon>Sphingomonadales</taxon>
        <taxon>Sphingomonadaceae</taxon>
        <taxon>Sphingobium</taxon>
    </lineage>
</organism>
<dbReference type="InterPro" id="IPR017853">
    <property type="entry name" value="GH"/>
</dbReference>
<keyword evidence="2" id="KW-1133">Transmembrane helix</keyword>
<dbReference type="PANTHER" id="PTHR34135">
    <property type="entry name" value="LYSOZYME"/>
    <property type="match status" value="1"/>
</dbReference>
<evidence type="ECO:0000313" key="3">
    <source>
        <dbReference type="EMBL" id="MBB5987227.1"/>
    </source>
</evidence>
<comment type="caution">
    <text evidence="3">The sequence shown here is derived from an EMBL/GenBank/DDBJ whole genome shotgun (WGS) entry which is preliminary data.</text>
</comment>
<feature type="transmembrane region" description="Helical" evidence="2">
    <location>
        <begin position="21"/>
        <end position="42"/>
    </location>
</feature>
<proteinExistence type="inferred from homology"/>
<comment type="similarity">
    <text evidence="1">Belongs to the glycosyl hydrolase 25 family.</text>
</comment>
<evidence type="ECO:0000313" key="4">
    <source>
        <dbReference type="Proteomes" id="UP001138540"/>
    </source>
</evidence>
<evidence type="ECO:0000256" key="1">
    <source>
        <dbReference type="ARBA" id="ARBA00010646"/>
    </source>
</evidence>
<reference evidence="3 4" key="1">
    <citation type="submission" date="2020-08" db="EMBL/GenBank/DDBJ databases">
        <title>Exploring microbial biodiversity for novel pathways involved in the catabolism of aromatic compounds derived from lignin.</title>
        <authorList>
            <person name="Elkins J."/>
        </authorList>
    </citation>
    <scope>NUCLEOTIDE SEQUENCE [LARGE SCALE GENOMIC DNA]</scope>
    <source>
        <strain evidence="3 4">B1D3A</strain>
    </source>
</reference>
<keyword evidence="4" id="KW-1185">Reference proteome</keyword>
<dbReference type="EMBL" id="JACHKA010000001">
    <property type="protein sequence ID" value="MBB5987227.1"/>
    <property type="molecule type" value="Genomic_DNA"/>
</dbReference>
<keyword evidence="2" id="KW-0812">Transmembrane</keyword>
<dbReference type="InterPro" id="IPR002053">
    <property type="entry name" value="Glyco_hydro_25"/>
</dbReference>
<dbReference type="PANTHER" id="PTHR34135:SF2">
    <property type="entry name" value="LYSOZYME"/>
    <property type="match status" value="1"/>
</dbReference>
<dbReference type="Proteomes" id="UP001138540">
    <property type="component" value="Unassembled WGS sequence"/>
</dbReference>
<evidence type="ECO:0000256" key="2">
    <source>
        <dbReference type="SAM" id="Phobius"/>
    </source>
</evidence>
<dbReference type="SUPFAM" id="SSF51445">
    <property type="entry name" value="(Trans)glycosidases"/>
    <property type="match status" value="1"/>
</dbReference>
<name>A0ABR6NIW7_9SPHN</name>
<dbReference type="Gene3D" id="3.20.20.80">
    <property type="entry name" value="Glycosidases"/>
    <property type="match status" value="1"/>
</dbReference>